<name>A0AAE1M218_9HYPO</name>
<dbReference type="AlphaFoldDB" id="A0AAE1M218"/>
<reference evidence="1" key="1">
    <citation type="submission" date="2023-11" db="EMBL/GenBank/DDBJ databases">
        <title>The genome sequences of three competitors of mushroom-forming fungi.</title>
        <authorList>
            <person name="Beijen E."/>
            <person name="Ohm R.A."/>
        </authorList>
    </citation>
    <scope>NUCLEOTIDE SEQUENCE</scope>
    <source>
        <strain evidence="1">CBS 100526</strain>
    </source>
</reference>
<protein>
    <submittedName>
        <fullName evidence="1">Uncharacterized protein</fullName>
    </submittedName>
</protein>
<sequence>MANIVQEDGIHVDGTTKFNIGNRYWHEGSSVKTLIQDIKDVTNCDMICSREWEVHYPQLDELYDGAQQTIYVVTEAIVAWCKAFISLAAEESNWKWKNEMIRKVDKVGGRIRLEIKVSRSPLQEQEREKGIDERGRRRIGKSQTVQLTRTIAKIYQAKSPSVLWSDEDLGFVLCIPEKDRMDMSKLVFPFKDQLLSAFGNYELYHIPKVQDVKDPSELLLKPPYYLSIQSISQTYIIVHSSHSPSLEFLAKYLRKNCRRSRKHMFAMTHIFKTLGPPVMDIELHQNPFTPKESAIYDTLTLKADSSPGGPVKCISPFTLVHLVREEPLEEPLEVVYR</sequence>
<keyword evidence="2" id="KW-1185">Reference proteome</keyword>
<dbReference type="EMBL" id="JAWRVG010000011">
    <property type="protein sequence ID" value="KAK4077549.1"/>
    <property type="molecule type" value="Genomic_DNA"/>
</dbReference>
<evidence type="ECO:0000313" key="1">
    <source>
        <dbReference type="EMBL" id="KAK4077549.1"/>
    </source>
</evidence>
<evidence type="ECO:0000313" key="2">
    <source>
        <dbReference type="Proteomes" id="UP001273209"/>
    </source>
</evidence>
<dbReference type="GeneID" id="87918127"/>
<comment type="caution">
    <text evidence="1">The sequence shown here is derived from an EMBL/GenBank/DDBJ whole genome shotgun (WGS) entry which is preliminary data.</text>
</comment>
<dbReference type="Proteomes" id="UP001273209">
    <property type="component" value="Unassembled WGS sequence"/>
</dbReference>
<dbReference type="RefSeq" id="XP_062757384.1">
    <property type="nucleotide sequence ID" value="XM_062898222.1"/>
</dbReference>
<accession>A0AAE1M218</accession>
<organism evidence="1 2">
    <name type="scientific">Trichoderma aggressivum f. europaeum</name>
    <dbReference type="NCBI Taxonomy" id="173218"/>
    <lineage>
        <taxon>Eukaryota</taxon>
        <taxon>Fungi</taxon>
        <taxon>Dikarya</taxon>
        <taxon>Ascomycota</taxon>
        <taxon>Pezizomycotina</taxon>
        <taxon>Sordariomycetes</taxon>
        <taxon>Hypocreomycetidae</taxon>
        <taxon>Hypocreales</taxon>
        <taxon>Hypocreaceae</taxon>
        <taxon>Trichoderma</taxon>
    </lineage>
</organism>
<proteinExistence type="predicted"/>
<gene>
    <name evidence="1" type="ORF">Triagg1_3881</name>
</gene>